<dbReference type="GO" id="GO:0000964">
    <property type="term" value="P:mitochondrial RNA 5'-end processing"/>
    <property type="evidence" value="ECO:0007669"/>
    <property type="project" value="TreeGrafter"/>
</dbReference>
<dbReference type="EMBL" id="QLNQ01000023">
    <property type="protein sequence ID" value="RCK64086.1"/>
    <property type="molecule type" value="Genomic_DNA"/>
</dbReference>
<dbReference type="InterPro" id="IPR013943">
    <property type="entry name" value="Pet127"/>
</dbReference>
<dbReference type="Proteomes" id="UP000253472">
    <property type="component" value="Unassembled WGS sequence"/>
</dbReference>
<evidence type="ECO:0000256" key="1">
    <source>
        <dbReference type="SAM" id="MobiDB-lite"/>
    </source>
</evidence>
<name>A0A367YDY5_9ASCO</name>
<comment type="caution">
    <text evidence="2">The sequence shown here is derived from an EMBL/GenBank/DDBJ whole genome shotgun (WGS) entry which is preliminary data.</text>
</comment>
<protein>
    <submittedName>
        <fullName evidence="2">Uncharacterized protein</fullName>
    </submittedName>
</protein>
<gene>
    <name evidence="2" type="ORF">Cantr_10305</name>
</gene>
<feature type="region of interest" description="Disordered" evidence="1">
    <location>
        <begin position="55"/>
        <end position="77"/>
    </location>
</feature>
<dbReference type="OrthoDB" id="10249045at2759"/>
<evidence type="ECO:0000313" key="2">
    <source>
        <dbReference type="EMBL" id="RCK64086.1"/>
    </source>
</evidence>
<dbReference type="PANTHER" id="PTHR31014:SF0">
    <property type="entry name" value="MITOCHONDRIAL TRANSLATION SYSTEM COMPONENT PET127-RELATED"/>
    <property type="match status" value="1"/>
</dbReference>
<dbReference type="STRING" id="5486.A0A367YDY5"/>
<dbReference type="AlphaFoldDB" id="A0A367YDY5"/>
<dbReference type="Pfam" id="PF08634">
    <property type="entry name" value="Pet127"/>
    <property type="match status" value="1"/>
</dbReference>
<dbReference type="PANTHER" id="PTHR31014">
    <property type="entry name" value="MITOCHONDRIAL TRANSLATION SYSTEM COMPONENT PET127-RELATED"/>
    <property type="match status" value="1"/>
</dbReference>
<organism evidence="2 3">
    <name type="scientific">Candida viswanathii</name>
    <dbReference type="NCBI Taxonomy" id="5486"/>
    <lineage>
        <taxon>Eukaryota</taxon>
        <taxon>Fungi</taxon>
        <taxon>Dikarya</taxon>
        <taxon>Ascomycota</taxon>
        <taxon>Saccharomycotina</taxon>
        <taxon>Pichiomycetes</taxon>
        <taxon>Debaryomycetaceae</taxon>
        <taxon>Candida/Lodderomyces clade</taxon>
        <taxon>Candida</taxon>
    </lineage>
</organism>
<feature type="compositionally biased region" description="Basic residues" evidence="1">
    <location>
        <begin position="58"/>
        <end position="73"/>
    </location>
</feature>
<sequence length="695" mass="80855">MLTRISFQQRIRLCFLNQARSWYLAPYVLRSSQLRTGKVSDQARHYALSALHVETTKKKQRRRRQKKKKKKKTMKEDKPVELMTTIEGKPVVPETILERVDMVMDRTDELPRKKLEKRKDVHFHTSASNITDKVIEQSIAPKKEDIAQLAHNLDRVLFSPGVHFLQDPRTRIYNFSPFLKKVISYEDFNFELIPGFTPASKHSILLENARNLKKQFYSSTSSMTHMLSKFYALLNNCSTLSRPRVGNISFDGLSFHLPASLIVQPRGEFYDEATKTTKPIYSILSDKSCDSEMILSAMGNCLEVLLTNPEDEFVKYRRDHDGNTPKQIPTTYNYASYGGFLMRSQLDCYDERLPGNGTFDLKTRATANIRYSSADVSKAHSDYQIWKLKGNYESYEKEYRDLIRTGAMMKYMFQARIGQMDGIFLAYHNINSIFGFEYLPLEELDKIFYSPRNSDLHLFSNVDEVDLDTLTDNLPSLIGESQFKISMEMWETLMTDHILKDLNKDSKDTHKSFRLIVEQSHSWKFPVVLTVSVIPVTRDDVNTLEGLSERFPSSFKLKLTPEQRLENLANHAKELKEFNQRTIDTENTLQYKIRMKSASIDGRDTFHSVLPSTKFKDWKVTYTITKKKTDTKRVIQLLDLGIRALTSELRESKVSPFRRKMDMIHTAYEKIGSIRKKAWEAKEGKPVVYEPKYKF</sequence>
<reference evidence="2 3" key="1">
    <citation type="submission" date="2018-06" db="EMBL/GenBank/DDBJ databases">
        <title>Whole genome sequencing of Candida tropicalis (genome annotated by CSBL at Korea University).</title>
        <authorList>
            <person name="Ahn J."/>
        </authorList>
    </citation>
    <scope>NUCLEOTIDE SEQUENCE [LARGE SCALE GENOMIC DNA]</scope>
    <source>
        <strain evidence="2 3">ATCC 20962</strain>
    </source>
</reference>
<dbReference type="GO" id="GO:0005740">
    <property type="term" value="C:mitochondrial envelope"/>
    <property type="evidence" value="ECO:0007669"/>
    <property type="project" value="TreeGrafter"/>
</dbReference>
<proteinExistence type="predicted"/>
<keyword evidence="3" id="KW-1185">Reference proteome</keyword>
<accession>A0A367YDY5</accession>
<evidence type="ECO:0000313" key="3">
    <source>
        <dbReference type="Proteomes" id="UP000253472"/>
    </source>
</evidence>